<keyword evidence="6 9" id="KW-0472">Membrane</keyword>
<feature type="transmembrane region" description="Helical" evidence="9">
    <location>
        <begin position="431"/>
        <end position="450"/>
    </location>
</feature>
<feature type="transmembrane region" description="Helical" evidence="9">
    <location>
        <begin position="189"/>
        <end position="211"/>
    </location>
</feature>
<feature type="transmembrane region" description="Helical" evidence="9">
    <location>
        <begin position="462"/>
        <end position="489"/>
    </location>
</feature>
<feature type="transmembrane region" description="Helical" evidence="9">
    <location>
        <begin position="535"/>
        <end position="554"/>
    </location>
</feature>
<dbReference type="PANTHER" id="PTHR48022">
    <property type="entry name" value="PLASTIDIC GLUCOSE TRANSPORTER 4"/>
    <property type="match status" value="1"/>
</dbReference>
<dbReference type="AlphaFoldDB" id="A0A0B7KBV4"/>
<dbReference type="PROSITE" id="PS50850">
    <property type="entry name" value="MFS"/>
    <property type="match status" value="1"/>
</dbReference>
<dbReference type="InterPro" id="IPR050360">
    <property type="entry name" value="MFS_Sugar_Transporters"/>
</dbReference>
<dbReference type="GO" id="GO:0016020">
    <property type="term" value="C:membrane"/>
    <property type="evidence" value="ECO:0007669"/>
    <property type="project" value="UniProtKB-SubCell"/>
</dbReference>
<evidence type="ECO:0000256" key="3">
    <source>
        <dbReference type="ARBA" id="ARBA00022448"/>
    </source>
</evidence>
<feature type="non-terminal residue" evidence="11">
    <location>
        <position position="1"/>
    </location>
</feature>
<protein>
    <recommendedName>
        <fullName evidence="10">Major facilitator superfamily (MFS) profile domain-containing protein</fullName>
    </recommendedName>
</protein>
<feature type="region of interest" description="Disordered" evidence="8">
    <location>
        <begin position="599"/>
        <end position="622"/>
    </location>
</feature>
<reference evidence="11" key="1">
    <citation type="submission" date="2015-01" db="EMBL/GenBank/DDBJ databases">
        <authorList>
            <person name="Durling Mikael"/>
        </authorList>
    </citation>
    <scope>NUCLEOTIDE SEQUENCE</scope>
</reference>
<evidence type="ECO:0000256" key="6">
    <source>
        <dbReference type="ARBA" id="ARBA00023136"/>
    </source>
</evidence>
<comment type="similarity">
    <text evidence="2 7">Belongs to the major facilitator superfamily. Sugar transporter (TC 2.A.1.1) family.</text>
</comment>
<dbReference type="InterPro" id="IPR003663">
    <property type="entry name" value="Sugar/inositol_transpt"/>
</dbReference>
<comment type="subcellular location">
    <subcellularLocation>
        <location evidence="1">Membrane</location>
        <topology evidence="1">Multi-pass membrane protein</topology>
    </subcellularLocation>
</comment>
<dbReference type="EMBL" id="CDPU01000032">
    <property type="protein sequence ID" value="CEO52962.1"/>
    <property type="molecule type" value="Genomic_DNA"/>
</dbReference>
<evidence type="ECO:0000256" key="1">
    <source>
        <dbReference type="ARBA" id="ARBA00004141"/>
    </source>
</evidence>
<proteinExistence type="inferred from homology"/>
<feature type="transmembrane region" description="Helical" evidence="9">
    <location>
        <begin position="501"/>
        <end position="523"/>
    </location>
</feature>
<evidence type="ECO:0000259" key="10">
    <source>
        <dbReference type="PROSITE" id="PS50850"/>
    </source>
</evidence>
<evidence type="ECO:0000256" key="5">
    <source>
        <dbReference type="ARBA" id="ARBA00022989"/>
    </source>
</evidence>
<name>A0A0B7KBV4_BIOOC</name>
<keyword evidence="3 7" id="KW-0813">Transport</keyword>
<sequence length="622" mass="68304">AGLINHSPYQRHPSPALRDLILEEGPSIVVGWIETDPFPWFIHVCVCESRFLPTEKAEKYIYVWDGSRLSTAGHPIFGPDEHCIACAGSIRTFVKMKASDWKSVTPYLLYCCLVFNAGNVLFGIDVSSFGSLQALPSFLRQFGELQPDGSYGLSTSRKSIMNSVNWTGKLVGCAIFEPLLDRFGYKRTVYILAAIQIVAVILEVSATNWIQFSIGRVFAYLAVGIVEPLIPVYQAELAPAPLRGFFAGNVQVLVHLGSIWGAGMSRAYADETGKKGWIIPVAVQMIPALLLLVGVPFCVESPRWLLAHGRKDEAIESLNRVRPVEDKESGQTLLEIEACEEAILESKIQNQGQWRDLFKQSYINRTIIVSFMFFFQQVTGQQFANSYGPTFFKSMGLASDKLFTYSTLIPLAGLVGCIIAVLTTDTIGRRTLCIIGAALATMFNALIGSIGSKPDAKSNATYSNVVVASVILLNGVCKLGVASQCWLIGSEMGGTQLRNKLMGWGVIVDVFSAFLVTFFTPYLQAGPQIQLGARVGYVFMGLAAVAFFFFVGFIPELKGRSLEEVDELFERGLWAWQFKNAETHGVGARIAAMEAGRTVEAEVQPEEDRDVPKAQRVTSQSS</sequence>
<dbReference type="InterPro" id="IPR036259">
    <property type="entry name" value="MFS_trans_sf"/>
</dbReference>
<dbReference type="InterPro" id="IPR005828">
    <property type="entry name" value="MFS_sugar_transport-like"/>
</dbReference>
<evidence type="ECO:0000256" key="7">
    <source>
        <dbReference type="RuleBase" id="RU003346"/>
    </source>
</evidence>
<dbReference type="InterPro" id="IPR020846">
    <property type="entry name" value="MFS_dom"/>
</dbReference>
<feature type="transmembrane region" description="Helical" evidence="9">
    <location>
        <begin position="277"/>
        <end position="299"/>
    </location>
</feature>
<gene>
    <name evidence="11" type="ORF">BN869_000009020_1</name>
</gene>
<feature type="domain" description="Major facilitator superfamily (MFS) profile" evidence="10">
    <location>
        <begin position="111"/>
        <end position="558"/>
    </location>
</feature>
<dbReference type="Pfam" id="PF00083">
    <property type="entry name" value="Sugar_tr"/>
    <property type="match status" value="1"/>
</dbReference>
<keyword evidence="4 9" id="KW-0812">Transmembrane</keyword>
<feature type="transmembrane region" description="Helical" evidence="9">
    <location>
        <begin position="403"/>
        <end position="424"/>
    </location>
</feature>
<organism evidence="11">
    <name type="scientific">Bionectria ochroleuca</name>
    <name type="common">Gliocladium roseum</name>
    <dbReference type="NCBI Taxonomy" id="29856"/>
    <lineage>
        <taxon>Eukaryota</taxon>
        <taxon>Fungi</taxon>
        <taxon>Dikarya</taxon>
        <taxon>Ascomycota</taxon>
        <taxon>Pezizomycotina</taxon>
        <taxon>Sordariomycetes</taxon>
        <taxon>Hypocreomycetidae</taxon>
        <taxon>Hypocreales</taxon>
        <taxon>Bionectriaceae</taxon>
        <taxon>Clonostachys</taxon>
    </lineage>
</organism>
<dbReference type="GO" id="GO:0005351">
    <property type="term" value="F:carbohydrate:proton symporter activity"/>
    <property type="evidence" value="ECO:0007669"/>
    <property type="project" value="TreeGrafter"/>
</dbReference>
<evidence type="ECO:0000256" key="4">
    <source>
        <dbReference type="ARBA" id="ARBA00022692"/>
    </source>
</evidence>
<dbReference type="PANTHER" id="PTHR48022:SF2">
    <property type="entry name" value="PLASTIDIC GLUCOSE TRANSPORTER 4"/>
    <property type="match status" value="1"/>
</dbReference>
<evidence type="ECO:0000256" key="9">
    <source>
        <dbReference type="SAM" id="Phobius"/>
    </source>
</evidence>
<dbReference type="NCBIfam" id="TIGR00879">
    <property type="entry name" value="SP"/>
    <property type="match status" value="1"/>
</dbReference>
<feature type="transmembrane region" description="Helical" evidence="9">
    <location>
        <begin position="245"/>
        <end position="265"/>
    </location>
</feature>
<evidence type="ECO:0000313" key="11">
    <source>
        <dbReference type="EMBL" id="CEO52962.1"/>
    </source>
</evidence>
<dbReference type="SUPFAM" id="SSF103473">
    <property type="entry name" value="MFS general substrate transporter"/>
    <property type="match status" value="1"/>
</dbReference>
<dbReference type="Gene3D" id="1.20.1250.20">
    <property type="entry name" value="MFS general substrate transporter like domains"/>
    <property type="match status" value="1"/>
</dbReference>
<accession>A0A0B7KBV4</accession>
<evidence type="ECO:0000256" key="2">
    <source>
        <dbReference type="ARBA" id="ARBA00010992"/>
    </source>
</evidence>
<feature type="transmembrane region" description="Helical" evidence="9">
    <location>
        <begin position="217"/>
        <end position="233"/>
    </location>
</feature>
<keyword evidence="5 9" id="KW-1133">Transmembrane helix</keyword>
<evidence type="ECO:0000256" key="8">
    <source>
        <dbReference type="SAM" id="MobiDB-lite"/>
    </source>
</evidence>